<comment type="caution">
    <text evidence="5">The sequence shown here is derived from an EMBL/GenBank/DDBJ whole genome shotgun (WGS) entry which is preliminary data.</text>
</comment>
<dbReference type="InterPro" id="IPR050517">
    <property type="entry name" value="DDR_Repair_Kinase"/>
</dbReference>
<dbReference type="Proteomes" id="UP001295423">
    <property type="component" value="Unassembled WGS sequence"/>
</dbReference>
<evidence type="ECO:0000259" key="4">
    <source>
        <dbReference type="PROSITE" id="PS51189"/>
    </source>
</evidence>
<feature type="compositionally biased region" description="Basic and acidic residues" evidence="2">
    <location>
        <begin position="2574"/>
        <end position="2585"/>
    </location>
</feature>
<dbReference type="Pfam" id="PF20206">
    <property type="entry name" value="Tra1_ring"/>
    <property type="match status" value="1"/>
</dbReference>
<feature type="domain" description="PI3K/PI4K catalytic" evidence="3">
    <location>
        <begin position="4098"/>
        <end position="4428"/>
    </location>
</feature>
<dbReference type="GO" id="GO:0000124">
    <property type="term" value="C:SAGA complex"/>
    <property type="evidence" value="ECO:0007669"/>
    <property type="project" value="TreeGrafter"/>
</dbReference>
<feature type="region of interest" description="Disordered" evidence="2">
    <location>
        <begin position="2203"/>
        <end position="2225"/>
    </location>
</feature>
<keyword evidence="6" id="KW-1185">Reference proteome</keyword>
<dbReference type="InterPro" id="IPR036940">
    <property type="entry name" value="PI3/4_kinase_cat_sf"/>
</dbReference>
<feature type="region of interest" description="Disordered" evidence="2">
    <location>
        <begin position="524"/>
        <end position="567"/>
    </location>
</feature>
<dbReference type="EMBL" id="CAKOGP040000890">
    <property type="protein sequence ID" value="CAJ1940152.1"/>
    <property type="molecule type" value="Genomic_DNA"/>
</dbReference>
<evidence type="ECO:0000313" key="6">
    <source>
        <dbReference type="Proteomes" id="UP001295423"/>
    </source>
</evidence>
<feature type="region of interest" description="Disordered" evidence="2">
    <location>
        <begin position="2451"/>
        <end position="2500"/>
    </location>
</feature>
<dbReference type="SUPFAM" id="SSF48371">
    <property type="entry name" value="ARM repeat"/>
    <property type="match status" value="2"/>
</dbReference>
<dbReference type="GO" id="GO:0006355">
    <property type="term" value="P:regulation of DNA-templated transcription"/>
    <property type="evidence" value="ECO:0007669"/>
    <property type="project" value="TreeGrafter"/>
</dbReference>
<dbReference type="GO" id="GO:0006281">
    <property type="term" value="P:DNA repair"/>
    <property type="evidence" value="ECO:0007669"/>
    <property type="project" value="TreeGrafter"/>
</dbReference>
<reference evidence="5" key="1">
    <citation type="submission" date="2023-08" db="EMBL/GenBank/DDBJ databases">
        <authorList>
            <person name="Audoor S."/>
            <person name="Bilcke G."/>
        </authorList>
    </citation>
    <scope>NUCLEOTIDE SEQUENCE</scope>
</reference>
<dbReference type="InterPro" id="IPR016024">
    <property type="entry name" value="ARM-type_fold"/>
</dbReference>
<evidence type="ECO:0000259" key="3">
    <source>
        <dbReference type="PROSITE" id="PS50290"/>
    </source>
</evidence>
<comment type="similarity">
    <text evidence="1">Belongs to the PI3/PI4-kinase family. TRA1 subfamily.</text>
</comment>
<evidence type="ECO:0008006" key="7">
    <source>
        <dbReference type="Google" id="ProtNLM"/>
    </source>
</evidence>
<dbReference type="Pfam" id="PF02259">
    <property type="entry name" value="FAT"/>
    <property type="match status" value="1"/>
</dbReference>
<dbReference type="InterPro" id="IPR046805">
    <property type="entry name" value="Tra1_ring"/>
</dbReference>
<feature type="region of interest" description="Disordered" evidence="2">
    <location>
        <begin position="2820"/>
        <end position="2843"/>
    </location>
</feature>
<dbReference type="PANTHER" id="PTHR11139:SF1">
    <property type="entry name" value="TRANSFORMATION_TRANSCRIPTION DOMAIN-ASSOCIATED PROTEIN"/>
    <property type="match status" value="1"/>
</dbReference>
<dbReference type="InterPro" id="IPR011009">
    <property type="entry name" value="Kinase-like_dom_sf"/>
</dbReference>
<proteinExistence type="inferred from homology"/>
<feature type="domain" description="FAT" evidence="4">
    <location>
        <begin position="3223"/>
        <end position="3794"/>
    </location>
</feature>
<feature type="compositionally biased region" description="Polar residues" evidence="2">
    <location>
        <begin position="549"/>
        <end position="564"/>
    </location>
</feature>
<dbReference type="PANTHER" id="PTHR11139">
    <property type="entry name" value="ATAXIA TELANGIECTASIA MUTATED ATM -RELATED"/>
    <property type="match status" value="1"/>
</dbReference>
<organism evidence="5 6">
    <name type="scientific">Cylindrotheca closterium</name>
    <dbReference type="NCBI Taxonomy" id="2856"/>
    <lineage>
        <taxon>Eukaryota</taxon>
        <taxon>Sar</taxon>
        <taxon>Stramenopiles</taxon>
        <taxon>Ochrophyta</taxon>
        <taxon>Bacillariophyta</taxon>
        <taxon>Bacillariophyceae</taxon>
        <taxon>Bacillariophycidae</taxon>
        <taxon>Bacillariales</taxon>
        <taxon>Bacillariaceae</taxon>
        <taxon>Cylindrotheca</taxon>
    </lineage>
</organism>
<feature type="region of interest" description="Disordered" evidence="2">
    <location>
        <begin position="2574"/>
        <end position="2600"/>
    </location>
</feature>
<evidence type="ECO:0000256" key="1">
    <source>
        <dbReference type="ARBA" id="ARBA00007234"/>
    </source>
</evidence>
<dbReference type="InterPro" id="IPR000403">
    <property type="entry name" value="PI3/4_kinase_cat_dom"/>
</dbReference>
<accession>A0AAD2CP80</accession>
<dbReference type="PROSITE" id="PS50290">
    <property type="entry name" value="PI3_4_KINASE_3"/>
    <property type="match status" value="1"/>
</dbReference>
<dbReference type="SMART" id="SM00146">
    <property type="entry name" value="PI3Kc"/>
    <property type="match status" value="1"/>
</dbReference>
<evidence type="ECO:0000313" key="5">
    <source>
        <dbReference type="EMBL" id="CAJ1940152.1"/>
    </source>
</evidence>
<gene>
    <name evidence="5" type="ORF">CYCCA115_LOCUS6897</name>
</gene>
<dbReference type="Gene3D" id="1.10.1070.11">
    <property type="entry name" value="Phosphatidylinositol 3-/4-kinase, catalytic domain"/>
    <property type="match status" value="1"/>
</dbReference>
<dbReference type="InterPro" id="IPR046807">
    <property type="entry name" value="Tra1_central"/>
</dbReference>
<dbReference type="GO" id="GO:0005634">
    <property type="term" value="C:nucleus"/>
    <property type="evidence" value="ECO:0007669"/>
    <property type="project" value="TreeGrafter"/>
</dbReference>
<feature type="region of interest" description="Disordered" evidence="2">
    <location>
        <begin position="2778"/>
        <end position="2801"/>
    </location>
</feature>
<sequence length="4463" mass="502337">MPTATPATAATPAPAPAETQPLTPPKDGVAPTGAASWEPVRKRLLGTDIKVALQAAMELREGIEIVHTVEFPILLSALLPAFTSILTTRTTPNPDVNSPDHKLRNVVLEIICRMPSNEILRPHAPHLVAVALDILNRDFEENALLASRIIFDLYKVYRTLPQDYVQPYLDFVLNSYRTLPTSVQRNFLFPALATVPPSEVQSKSNTSLDIDAMLAGEDLSTSATTEAGSKENTPKKSASTVVATPSPTITKMVTSPVPRLLPRSNSSFRVLTECPLIVMLMFQLYPKFLRSNIPGLINVMMEALALRAPPIQSIKQGNQMMDANGKRLYFSRCRELVAAQAKTLSFLTYLLRGFSNDLKPYEDRLASNVVALMSTCPREFISTRKELLVATRHLLNSEFRNGFFRHVDALLDERVLMGSHHRYSEQTILRPLGYTTLSDLVHHVRSFLTLAQMSRVVSIFARVLHDSSMTLPMSTQYTAVRTLLSILDIVFNNKERDPQIGRDILVRILRTLVDKLAALETSLETTTKQDDNNAGDGKEGELGKAAPSSEASTIQGLTPSGDSSESQRDLKSMIRAIIVGHKTLIWYINNYRIQREKEKLDNAPQRFGSNEEVATARLKITHTEHALIERFIVLAFPCMKFLKEESPENENRANKIPSTPDQYRDALTYFAAAFSTLDAYDLRRTLGRRLDLLVDAITEDAMPIIVPRHLLGANAKTSFEFCTMLLDFLVERLDELIVTRPKDVYFVPPPTSCGGNERERLEQLSSEMDTVMAEEEKHNEQRSKAYLQLFERVLKSLSTFPDNERALRPHLKKLVSISLRSSMEKPDFKIDNHCMLLRYIFRSISAGKFEESYKEILPLIPRVLNGLFRILRSTQDEKLRNVIIELLLTIPARLSSLLPHMNLLLRVITHALESLSGDLVNLGLRTLEFWVDNLNPEFLFPELSKRNHQFACLMKALSLHLRPAPYPYGLLTLRLLGKLGGKNRRVLREPIDISDVDTIHQNVAELGFDFVWTLPDEAEESTDMKVDGTPTYSTNPFSIEVPIMRCFEIVKRTALCPSAAKIQRPSKPGDQSRERISWRESDELWKADVLKTDLLAYCDDVVKETSQNQVEAAMTVLRAALTKMFVVQNFEIKKIHITHDEETAEPAEDRPVGKSFDMQSSSLILSAYEHDLRMVGLGLMFGCTIAEIGQETISFTKGLLTNCFLLVSSHQMHFAKIDANGSTLHRPATNKSDGEGQEDALSVDFEGGSGFLKPFGYFEQTGPLRHVTNPMLLNQSLVDLLSQPSVGCIEVGTELLKHILSLPAQLDAQTEEKTEETKESDTSDLGLGSIIYFEHLMRSLIEQCVSSDWDRRDGLYSSICLMIEHLGASWAKKYESEIMYVALFSVKSTPKEMSIAEVKAFHFMIRVTSGLYGTPACLKTQKGQFVCDTLSNPDMQESQIAQETQETKESNESISKPCDEVIQSVIVEIASTKQIVRLAARYVLKHYIVGALPPSASVELLRKYLPSIKRVIFSRSLRLLPLLEQIGVVEALSVIVQQVPDLFPLDDNHLKAFLSEVLKMSSVADGEMTDASLLGDVIDKNGIAVSAQARQSGNRDSDAYASTFPSSGLFLRRECIMRISGSRVVIPDESPPGIQLRFSTIALLRFVIRGHANSFFDSDSSTQIGNIRPHVISLLFRSLVSRPLKAVSFAHDALKDVLSLSVVASDGADGSKSKSRLRKELLQTCIRPVLLNLRDYTRLSLHLLRGLSRLLSLLSSWFNKTLGEKLLDHLQKWTDPNRMRAQMIWREGEEPDVAAAIIDLFVLLPDAARCVEPLVKTTIKLEACLPAFKSRHIFSPYRKPLARYLNKHCSYTVPFFFQRLKTPLYSELFQDLIKLEESKPLRDFLSGKQFSVSLLSVCFERPLAIIRSEKKLSGTSPQKSAMMNTSELLFVHGIEPSFVPPTQREAVLRQDVEVKNKKLIILQQEFNRAQEFLQAKVAASSSGDTYAKAALDDAKRRHQIAKVAYERGIKEFRNSKQRCATELEKIKQARLKSEKDAKRVASRPMNIEALELQYQGFRLVKTLIQNDESYFKEHNDVIRALRWLWRSKGRYLRLEHEQSVPPRYHGESKLLASFLVHYSRGFRNDVDLLFELIRIFLQSSASDFSFVRTFLVDFVSNGISADQRKQIMQRFFILLAGESTEEIKTLTVQLVVYPMLESTFSKQESKTLPQSGNAQEPKEKDPKKANVMEIDEDSSFIEEEDVKKFVREVLFNNGKIISCGDRLKIELLRLANLFLTRVPHHVEKYGQDLIKYCWGLLKSDDTTTKSWAYLVVCRYASALDTPSRLILQVYVALLRSHQQEGKELVREALDLLAPSLPKQLNRDGVKKVVDYTSRIMFEEGNSVPQLAHIWHTVVNHPNVFYEYRSQFVRYMINSLNRLGLPPNCPAENRALAIRIVDLVIKWDKKQSLDGTLSTTDMGGQKGKKRPANESTEDDPVGEKRRKTSSGPIAVPSTPKEKGKDDRLLDAVMVDTLVNFLIRLKILLADPKVESIFLKADSDHSKLFKSIVLEWKQCGIRPVYLEKVVAMCKEDNATRASVGKDEDRTRNKLGSKSKSKTANVVKGDNGKKVNSKLLSACLDIFVVLAEVAPSNPFLKANPFQLNEILLASFFRARQPEENEIREKLRQFIVAFMGAKKEKSKAIEMIAKVITVQLEQFLVDSEFGYRRFLEGSHGSTDISRQTGDRYRRNSMDAERSEVILSSFALRVIQEVSERHSSFHKPFAGSLLTLLQTLVRKHTADASARQKQGTAPYAPQGDSMSITHMHHTPTGGILNESFITESSCATSSGPKTSQSKEPYPSSELNEFDPTMRSAVITTELLGSSGIPYTFTENRKMLFRILADILDSSNNLQLLLVAVRVIGKWLLCDQLGGPLTAEERDRFLQRIASFDYNGLPDVVAQPLADMVSHFVIEMLNQRGLKIEREVGESQDAPFMPLVTGVLQIKNEREDIVLGRSLVSCLLSAKRTTRQKMLALFICQTNTGENNKNVASGGIPLRTPTDLLWQLLSSDFSGLGGRYWIVVFVELLLGNLHCHNQHTQQESENTNFLMKRQLPLPRLCQTNAPLRFSEAVQSDHRLFLNKILQSKSDIAEGGKQLIASLQQLVHCDAYTSESLFISLLVASWDAIPSDGIRVQLADEMELLLAKPFHSQFFKRTRLDTDHRSMNSIRSYLSAIHAVSPMPILDIDVLVYLAETYNCWYEVLSILEDHLLVLSGADGKLSSDGVAFRERILLAMRECYKQLGDSNVYISLALKSCEVAETKHAASLDIYGKVDRALDAYTNLVKTVESAKLTPTETEMGLWEERWVDINRQQCQLGAVSEYARLSGKSLLNLESAWKLQDWDRVRDLCSTSPLVASVETGDPAVKMSETLLAVFDGKLSDVENLHAQTAQLCLYKWQQLPSLSSASNAHGSLLHYFHRLVEIRESGQIMVETSNHSTGKTLPDLKNLLNAWKHRLPNDYEDLSVWDELFTWRSHMFDAITSNFNWSEPGTLATLHDRPWTAIRMATTARKQGMRQTALLLLDKLTGNRAMGVSDAFLKLREQILSYNNIESELERTAGLNLVNTTNLSYFDQSQKGELFRLKAIFLASLGRTLKASQAYCHSVKICPSLAKSWISWGGLCSTLGTMAERQAQQIGNKAGPEKAKEPRAETAKKVAQYLAQAMGCYIEAIQINVDEKSRMHLPKCLWMLTRDGIAPGVLCQTLENRGTKLPPWVWLPWIPQLLTGLCRIEGRSIKAVLSRVVKAYPQAVYYSLRAFYLERRDVERAKGTPSPGQQMASVAHAEDLMSTLRKSHASLWSSLEAILEELIVKFRPSYEEELLATICALLDRAESLAEKQCVENKVRIEDEEAMFASWHKTLSRIAAKFFRTSESTSSSNRRDQRMKKTAEFKEKYKADFEKDFRIQAEKADLKPAEEQKFGLEEYITKLQHWKQKLEAHVASTPVSLPLIESSPVLAMFSGDFPDLWPGACDTKYSNAGMERVMNDDGASARNFSSTSSSAVKARRAAYTAAVAAAAAAAKEGVGGEYGGGAASIEIPGQYCPNSTASSDSKPSPELHAKLVRFEPHVDVLRRNDHLVRRVSMVGSDGRTYKFLLQFAIPYWTRTDERTAQTLYVVDKFLRRNIMTSRNHLSVQPNAAIPVAQRLRMTLDDDSRIALDDVFREHLEKDEKKASDITASFLSEVAEGFKQRSKPGISPEEKDKLQPVVLHEAYVQTCNSQVARNILKRHVRSSFDGPEPFFQFRRAFAGQLAANSLLQYVFAVAERSPQRFVMLKRNGQMLSPDFRVTYTTQGFVDNPDVPFRLTPNVKALLGEAYCDGRFMPAMAMIAAAILENGGDFDSILRLLMRDDIVAWYSKSQARSDSKTQELERQLSERVAKNVSILQSRIAECAPSRQAKQDEPVDRRVRDLCDAASDPEKLAMKGTGYHAWL</sequence>
<feature type="compositionally biased region" description="Polar residues" evidence="2">
    <location>
        <begin position="2820"/>
        <end position="2833"/>
    </location>
</feature>
<dbReference type="InterPro" id="IPR003151">
    <property type="entry name" value="PIK-rel_kinase_FAT"/>
</dbReference>
<dbReference type="Pfam" id="PF20175">
    <property type="entry name" value="Tra1_central"/>
    <property type="match status" value="1"/>
</dbReference>
<dbReference type="Pfam" id="PF00454">
    <property type="entry name" value="PI3_PI4_kinase"/>
    <property type="match status" value="1"/>
</dbReference>
<feature type="region of interest" description="Disordered" evidence="2">
    <location>
        <begin position="222"/>
        <end position="241"/>
    </location>
</feature>
<dbReference type="GO" id="GO:0035267">
    <property type="term" value="C:NuA4 histone acetyltransferase complex"/>
    <property type="evidence" value="ECO:0007669"/>
    <property type="project" value="TreeGrafter"/>
</dbReference>
<dbReference type="PROSITE" id="PS51189">
    <property type="entry name" value="FAT"/>
    <property type="match status" value="1"/>
</dbReference>
<dbReference type="InterPro" id="IPR014009">
    <property type="entry name" value="PIK_FAT"/>
</dbReference>
<feature type="region of interest" description="Disordered" evidence="2">
    <location>
        <begin position="1"/>
        <end position="35"/>
    </location>
</feature>
<feature type="compositionally biased region" description="Polar residues" evidence="2">
    <location>
        <begin position="2203"/>
        <end position="2214"/>
    </location>
</feature>
<feature type="compositionally biased region" description="Basic and acidic residues" evidence="2">
    <location>
        <begin position="527"/>
        <end position="542"/>
    </location>
</feature>
<feature type="compositionally biased region" description="Basic and acidic residues" evidence="2">
    <location>
        <begin position="2216"/>
        <end position="2225"/>
    </location>
</feature>
<evidence type="ECO:0000256" key="2">
    <source>
        <dbReference type="SAM" id="MobiDB-lite"/>
    </source>
</evidence>
<feature type="compositionally biased region" description="Low complexity" evidence="2">
    <location>
        <begin position="1"/>
        <end position="21"/>
    </location>
</feature>
<name>A0AAD2CP80_9STRA</name>
<protein>
    <recommendedName>
        <fullName evidence="7">Non-specific serine/threonine protein kinase</fullName>
    </recommendedName>
</protein>
<dbReference type="SUPFAM" id="SSF56112">
    <property type="entry name" value="Protein kinase-like (PK-like)"/>
    <property type="match status" value="1"/>
</dbReference>